<gene>
    <name evidence="2 4" type="ORF">P152DRAFT_480614</name>
</gene>
<organism evidence="2">
    <name type="scientific">Eremomyces bilateralis CBS 781.70</name>
    <dbReference type="NCBI Taxonomy" id="1392243"/>
    <lineage>
        <taxon>Eukaryota</taxon>
        <taxon>Fungi</taxon>
        <taxon>Dikarya</taxon>
        <taxon>Ascomycota</taxon>
        <taxon>Pezizomycotina</taxon>
        <taxon>Dothideomycetes</taxon>
        <taxon>Dothideomycetes incertae sedis</taxon>
        <taxon>Eremomycetales</taxon>
        <taxon>Eremomycetaceae</taxon>
        <taxon>Eremomyces</taxon>
    </lineage>
</organism>
<evidence type="ECO:0000313" key="4">
    <source>
        <dbReference type="RefSeq" id="XP_033536056.1"/>
    </source>
</evidence>
<protein>
    <submittedName>
        <fullName evidence="2 4">Dynein light chain protein</fullName>
    </submittedName>
</protein>
<dbReference type="EMBL" id="ML975153">
    <property type="protein sequence ID" value="KAF1814425.1"/>
    <property type="molecule type" value="Genomic_DNA"/>
</dbReference>
<accession>A0A6G1G8J7</accession>
<dbReference type="RefSeq" id="XP_033536056.1">
    <property type="nucleotide sequence ID" value="XM_033681774.1"/>
</dbReference>
<dbReference type="PANTHER" id="PTHR21255">
    <property type="entry name" value="T-COMPLEX-ASSOCIATED-TESTIS-EXPRESSED 1/ DYNEIN LIGHT CHAIN"/>
    <property type="match status" value="1"/>
</dbReference>
<dbReference type="Gene3D" id="3.30.1140.40">
    <property type="entry name" value="Tctex-1"/>
    <property type="match status" value="1"/>
</dbReference>
<name>A0A6G1G8J7_9PEZI</name>
<reference evidence="4" key="3">
    <citation type="submission" date="2025-04" db="UniProtKB">
        <authorList>
            <consortium name="RefSeq"/>
        </authorList>
    </citation>
    <scope>IDENTIFICATION</scope>
    <source>
        <strain evidence="4">CBS 781.70</strain>
    </source>
</reference>
<feature type="region of interest" description="Disordered" evidence="1">
    <location>
        <begin position="74"/>
        <end position="96"/>
    </location>
</feature>
<dbReference type="GO" id="GO:0045505">
    <property type="term" value="F:dynein intermediate chain binding"/>
    <property type="evidence" value="ECO:0007669"/>
    <property type="project" value="TreeGrafter"/>
</dbReference>
<dbReference type="AlphaFoldDB" id="A0A6G1G8J7"/>
<dbReference type="GO" id="GO:0005868">
    <property type="term" value="C:cytoplasmic dynein complex"/>
    <property type="evidence" value="ECO:0007669"/>
    <property type="project" value="TreeGrafter"/>
</dbReference>
<proteinExistence type="predicted"/>
<evidence type="ECO:0000256" key="1">
    <source>
        <dbReference type="SAM" id="MobiDB-lite"/>
    </source>
</evidence>
<dbReference type="GeneID" id="54422344"/>
<reference evidence="4" key="2">
    <citation type="submission" date="2020-04" db="EMBL/GenBank/DDBJ databases">
        <authorList>
            <consortium name="NCBI Genome Project"/>
        </authorList>
    </citation>
    <scope>NUCLEOTIDE SEQUENCE</scope>
    <source>
        <strain evidence="4">CBS 781.70</strain>
    </source>
</reference>
<dbReference type="PANTHER" id="PTHR21255:SF4">
    <property type="entry name" value="DYNEIN LIGHT CHAIN TCTEX-TYPE"/>
    <property type="match status" value="1"/>
</dbReference>
<dbReference type="InterPro" id="IPR005334">
    <property type="entry name" value="Tctex-1-like"/>
</dbReference>
<dbReference type="CDD" id="cd21456">
    <property type="entry name" value="DLC-like_SpDlc1-like"/>
    <property type="match status" value="1"/>
</dbReference>
<dbReference type="Pfam" id="PF03645">
    <property type="entry name" value="Tctex-1"/>
    <property type="match status" value="1"/>
</dbReference>
<dbReference type="InterPro" id="IPR038586">
    <property type="entry name" value="Tctex-1-like_sf"/>
</dbReference>
<dbReference type="GO" id="GO:0007018">
    <property type="term" value="P:microtubule-based movement"/>
    <property type="evidence" value="ECO:0007669"/>
    <property type="project" value="TreeGrafter"/>
</dbReference>
<sequence>MAPPVPEQRLKEIADQACDAALSSATAYDHTSCAKWNEGIIHKILESVVSDTSVKDGPSPYKFAVNSTIIQHTAPLVSETTQEPDQEAAHSKAGRRGMHSAAAAFWNSEKDGMWSTKYEGGEAKGMDVVLTVMWIAV</sequence>
<keyword evidence="3" id="KW-1185">Reference proteome</keyword>
<dbReference type="OrthoDB" id="10059120at2759"/>
<dbReference type="GO" id="GO:0005737">
    <property type="term" value="C:cytoplasm"/>
    <property type="evidence" value="ECO:0007669"/>
    <property type="project" value="TreeGrafter"/>
</dbReference>
<evidence type="ECO:0000313" key="3">
    <source>
        <dbReference type="Proteomes" id="UP000504638"/>
    </source>
</evidence>
<dbReference type="Proteomes" id="UP000504638">
    <property type="component" value="Unplaced"/>
</dbReference>
<reference evidence="2 4" key="1">
    <citation type="submission" date="2020-01" db="EMBL/GenBank/DDBJ databases">
        <authorList>
            <consortium name="DOE Joint Genome Institute"/>
            <person name="Haridas S."/>
            <person name="Albert R."/>
            <person name="Binder M."/>
            <person name="Bloem J."/>
            <person name="Labutti K."/>
            <person name="Salamov A."/>
            <person name="Andreopoulos B."/>
            <person name="Baker S.E."/>
            <person name="Barry K."/>
            <person name="Bills G."/>
            <person name="Bluhm B.H."/>
            <person name="Cannon C."/>
            <person name="Castanera R."/>
            <person name="Culley D.E."/>
            <person name="Daum C."/>
            <person name="Ezra D."/>
            <person name="Gonzalez J.B."/>
            <person name="Henrissat B."/>
            <person name="Kuo A."/>
            <person name="Liang C."/>
            <person name="Lipzen A."/>
            <person name="Lutzoni F."/>
            <person name="Magnuson J."/>
            <person name="Mondo S."/>
            <person name="Nolan M."/>
            <person name="Ohm R."/>
            <person name="Pangilinan J."/>
            <person name="Park H.-J."/>
            <person name="Ramirez L."/>
            <person name="Alfaro M."/>
            <person name="Sun H."/>
            <person name="Tritt A."/>
            <person name="Yoshinaga Y."/>
            <person name="Zwiers L.-H."/>
            <person name="Turgeon B.G."/>
            <person name="Goodwin S.B."/>
            <person name="Spatafora J.W."/>
            <person name="Crous P.W."/>
            <person name="Grigoriev I.V."/>
        </authorList>
    </citation>
    <scope>NUCLEOTIDE SEQUENCE</scope>
    <source>
        <strain evidence="2 4">CBS 781.70</strain>
    </source>
</reference>
<evidence type="ECO:0000313" key="2">
    <source>
        <dbReference type="EMBL" id="KAF1814425.1"/>
    </source>
</evidence>